<dbReference type="GO" id="GO:0005085">
    <property type="term" value="F:guanyl-nucleotide exchange factor activity"/>
    <property type="evidence" value="ECO:0007669"/>
    <property type="project" value="TreeGrafter"/>
</dbReference>
<reference evidence="4" key="1">
    <citation type="submission" date="2014-12" db="EMBL/GenBank/DDBJ databases">
        <title>Insight into the proteome of Arion vulgaris.</title>
        <authorList>
            <person name="Aradska J."/>
            <person name="Bulat T."/>
            <person name="Smidak R."/>
            <person name="Sarate P."/>
            <person name="Gangsoo J."/>
            <person name="Sialana F."/>
            <person name="Bilban M."/>
            <person name="Lubec G."/>
        </authorList>
    </citation>
    <scope>NUCLEOTIDE SEQUENCE</scope>
    <source>
        <tissue evidence="4">Skin</tissue>
    </source>
</reference>
<feature type="domain" description="SH3" evidence="3">
    <location>
        <begin position="8"/>
        <end position="71"/>
    </location>
</feature>
<dbReference type="PANTHER" id="PTHR22834">
    <property type="entry name" value="NUCLEAR FUSION PROTEIN FUS2"/>
    <property type="match status" value="1"/>
</dbReference>
<dbReference type="SMART" id="SM00326">
    <property type="entry name" value="SH3"/>
    <property type="match status" value="1"/>
</dbReference>
<dbReference type="Pfam" id="PF14604">
    <property type="entry name" value="SH3_9"/>
    <property type="match status" value="1"/>
</dbReference>
<feature type="non-terminal residue" evidence="4">
    <location>
        <position position="72"/>
    </location>
</feature>
<dbReference type="Gene3D" id="2.30.30.40">
    <property type="entry name" value="SH3 Domains"/>
    <property type="match status" value="1"/>
</dbReference>
<dbReference type="PANTHER" id="PTHR22834:SF20">
    <property type="entry name" value="SH3 DOMAIN-CONTAINING PROTEIN"/>
    <property type="match status" value="1"/>
</dbReference>
<dbReference type="EMBL" id="HACG01005125">
    <property type="protein sequence ID" value="CEK51990.1"/>
    <property type="molecule type" value="Transcribed_RNA"/>
</dbReference>
<gene>
    <name evidence="4" type="primary">ORF15046</name>
</gene>
<dbReference type="SUPFAM" id="SSF50044">
    <property type="entry name" value="SH3-domain"/>
    <property type="match status" value="1"/>
</dbReference>
<dbReference type="InterPro" id="IPR001452">
    <property type="entry name" value="SH3_domain"/>
</dbReference>
<dbReference type="InterPro" id="IPR051492">
    <property type="entry name" value="Dynamin-Rho_GEF"/>
</dbReference>
<evidence type="ECO:0000256" key="2">
    <source>
        <dbReference type="PROSITE-ProRule" id="PRU00192"/>
    </source>
</evidence>
<feature type="non-terminal residue" evidence="4">
    <location>
        <position position="1"/>
    </location>
</feature>
<dbReference type="InterPro" id="IPR036028">
    <property type="entry name" value="SH3-like_dom_sf"/>
</dbReference>
<proteinExistence type="predicted"/>
<accession>A0A0B6Y990</accession>
<evidence type="ECO:0000313" key="4">
    <source>
        <dbReference type="EMBL" id="CEK51990.1"/>
    </source>
</evidence>
<name>A0A0B6Y990_9EUPU</name>
<evidence type="ECO:0000256" key="1">
    <source>
        <dbReference type="ARBA" id="ARBA00022443"/>
    </source>
</evidence>
<dbReference type="AlphaFoldDB" id="A0A0B6Y990"/>
<keyword evidence="1 2" id="KW-0728">SH3 domain</keyword>
<dbReference type="PRINTS" id="PR00452">
    <property type="entry name" value="SH3DOMAIN"/>
</dbReference>
<dbReference type="PRINTS" id="PR01887">
    <property type="entry name" value="SPECTRNALPHA"/>
</dbReference>
<organism evidence="4">
    <name type="scientific">Arion vulgaris</name>
    <dbReference type="NCBI Taxonomy" id="1028688"/>
    <lineage>
        <taxon>Eukaryota</taxon>
        <taxon>Metazoa</taxon>
        <taxon>Spiralia</taxon>
        <taxon>Lophotrochozoa</taxon>
        <taxon>Mollusca</taxon>
        <taxon>Gastropoda</taxon>
        <taxon>Heterobranchia</taxon>
        <taxon>Euthyneura</taxon>
        <taxon>Panpulmonata</taxon>
        <taxon>Eupulmonata</taxon>
        <taxon>Stylommatophora</taxon>
        <taxon>Helicina</taxon>
        <taxon>Arionoidea</taxon>
        <taxon>Arionidae</taxon>
        <taxon>Arion</taxon>
    </lineage>
</organism>
<dbReference type="PROSITE" id="PS50002">
    <property type="entry name" value="SH3"/>
    <property type="match status" value="1"/>
</dbReference>
<sequence>SSQPQQLLDQQQYYALYDFTSRHPNETSLVAGHPVTVLAFHDVEDNPEWWLVESEGSRGYAPANYMAPMPYS</sequence>
<dbReference type="GO" id="GO:0005737">
    <property type="term" value="C:cytoplasm"/>
    <property type="evidence" value="ECO:0007669"/>
    <property type="project" value="TreeGrafter"/>
</dbReference>
<evidence type="ECO:0000259" key="3">
    <source>
        <dbReference type="PROSITE" id="PS50002"/>
    </source>
</evidence>
<protein>
    <recommendedName>
        <fullName evidence="3">SH3 domain-containing protein</fullName>
    </recommendedName>
</protein>